<dbReference type="PROSITE" id="PS51257">
    <property type="entry name" value="PROKAR_LIPOPROTEIN"/>
    <property type="match status" value="1"/>
</dbReference>
<dbReference type="AlphaFoldDB" id="A0A4Y8WLY9"/>
<dbReference type="Proteomes" id="UP000297225">
    <property type="component" value="Unassembled WGS sequence"/>
</dbReference>
<keyword evidence="2" id="KW-1185">Reference proteome</keyword>
<sequence>MKAKIVLFVIFSILTLSLSGCYRYSKEETPEYFRSQERDPLLIGKWRRFNPETQELYGDHIIEYKANGECIISNISDSGRKIKHYFYTKDSAIFILLMGDGCKIGRSVHKQLYRFEKNNTLLYTGCDVTGEYEFYPFKRL</sequence>
<accession>A0A4Y8WLY9</accession>
<reference evidence="1 2" key="1">
    <citation type="submission" date="2019-03" db="EMBL/GenBank/DDBJ databases">
        <title>Porphyromonas levii Isolated from the Uterus of Dairy Cows.</title>
        <authorList>
            <person name="Francis A.M."/>
        </authorList>
    </citation>
    <scope>NUCLEOTIDE SEQUENCE [LARGE SCALE GENOMIC DNA]</scope>
    <source>
        <strain evidence="1 2">AF5678</strain>
    </source>
</reference>
<dbReference type="EMBL" id="SPNC01000222">
    <property type="protein sequence ID" value="TFH94002.1"/>
    <property type="molecule type" value="Genomic_DNA"/>
</dbReference>
<protein>
    <recommendedName>
        <fullName evidence="3">Lipocalin-like domain-containing protein</fullName>
    </recommendedName>
</protein>
<evidence type="ECO:0008006" key="3">
    <source>
        <dbReference type="Google" id="ProtNLM"/>
    </source>
</evidence>
<evidence type="ECO:0000313" key="1">
    <source>
        <dbReference type="EMBL" id="TFH94002.1"/>
    </source>
</evidence>
<evidence type="ECO:0000313" key="2">
    <source>
        <dbReference type="Proteomes" id="UP000297225"/>
    </source>
</evidence>
<comment type="caution">
    <text evidence="1">The sequence shown here is derived from an EMBL/GenBank/DDBJ whole genome shotgun (WGS) entry which is preliminary data.</text>
</comment>
<proteinExistence type="predicted"/>
<organism evidence="1 2">
    <name type="scientific">Porphyromonas levii</name>
    <dbReference type="NCBI Taxonomy" id="28114"/>
    <lineage>
        <taxon>Bacteria</taxon>
        <taxon>Pseudomonadati</taxon>
        <taxon>Bacteroidota</taxon>
        <taxon>Bacteroidia</taxon>
        <taxon>Bacteroidales</taxon>
        <taxon>Porphyromonadaceae</taxon>
        <taxon>Porphyromonas</taxon>
    </lineage>
</organism>
<name>A0A4Y8WLY9_9PORP</name>
<gene>
    <name evidence="1" type="ORF">E4P47_09360</name>
</gene>
<dbReference type="RefSeq" id="WP_134852679.1">
    <property type="nucleotide sequence ID" value="NZ_SPNC01000222.1"/>
</dbReference>